<keyword evidence="5" id="KW-1185">Reference proteome</keyword>
<feature type="region of interest" description="Disordered" evidence="1">
    <location>
        <begin position="320"/>
        <end position="378"/>
    </location>
</feature>
<feature type="compositionally biased region" description="Basic and acidic residues" evidence="1">
    <location>
        <begin position="342"/>
        <end position="351"/>
    </location>
</feature>
<proteinExistence type="predicted"/>
<dbReference type="InterPro" id="IPR002921">
    <property type="entry name" value="Fungal_lipase-type"/>
</dbReference>
<dbReference type="InterPro" id="IPR029058">
    <property type="entry name" value="AB_hydrolase_fold"/>
</dbReference>
<feature type="region of interest" description="Disordered" evidence="1">
    <location>
        <begin position="468"/>
        <end position="539"/>
    </location>
</feature>
<feature type="compositionally biased region" description="Basic and acidic residues" evidence="1">
    <location>
        <begin position="570"/>
        <end position="583"/>
    </location>
</feature>
<evidence type="ECO:0000313" key="5">
    <source>
        <dbReference type="Proteomes" id="UP000018050"/>
    </source>
</evidence>
<sequence length="998" mass="110792">MAWICGLLAAVRLQSVLLIFHVYNTMGTGLFEEGLKSYPVVGIPTADARRSVGRSFDSQAAPRGALHSERVHLNSDGTLSFDCPRSVCGTDFYFGRALQEEENRQSHKKGADKNDTSRASNMRGMDESVVAGSSDGESENPATEPSLKDIVHTTDMTWLGTHAKMHQLAFMKNSTCGGLYFSPSQLPIATADLACSLSNLDMNSVYLKRFNSHRLRLGPGVKLVVIKVCETVQSYPERLLQGFPGHVHPDHPSYVQLPIYSYFRKAGAEVAFPKDAPTIFQPRIYDGNIPVDRKSSSSKFDIFALAAELIFGSKGETQRRAAESGSADPVHSAELGTSQESRIGKQQKDLQSEELQSEQPQSPEGESDSASGKNAGAATEEWKRETYRAWHSLWVLNLVAYEASDIWDWLKNHKVSNFMFPPWKVTDVGVLRTAEVVPMRWRDLSPRFHVEPSMESNSEALNQENVTRGNVGVHTGPGEGRGTDETGELSPLRTRPSEGMGPGVSSRAYEDAMIADHSPERPPRVNSSELGEAGKRHTGSFGEKFSTLLSTARFEGQADSSKPQGTFDVDASKSEKAGERQGEEFLAGRLNNTEGDAFSSYEVPEGCIPYLTDMSLFKKFGWPSGRLVSAGPSGGKMLDEARSTAEEWVDGSWRPKIIGSNVKCLPVVHPDTCGLTASFTRVHESPWVWRLERDENAMPSQRTDDVDYADIVWIFRGTFVSKQWLLNGMGVAVPYKTLSKRGHFHYGLTYLFDKAVRPLMEKYLERLENQIVGRKTPLVVVFSGHSLGAAIAEMSSWYLAKRTKTLVDKKMLQIRTVAFGSPSWGDKIAYEDLLASGVKAQEINMDIDPVAVLFGEEELTKLSHKKPFVMKLYVEDMDKVEVASTVPGAPPFSGRIWTRPIYRPTPILQRLAAMFFDLENVDMWALEVEMVLVKGLPVGESDHWCQLDMRKRLSCSECAYKELAAAPGAHICWPKLWMHLANADRVLTFTVKIAFKTD</sequence>
<feature type="region of interest" description="Disordered" evidence="1">
    <location>
        <begin position="554"/>
        <end position="589"/>
    </location>
</feature>
<evidence type="ECO:0000256" key="1">
    <source>
        <dbReference type="SAM" id="MobiDB-lite"/>
    </source>
</evidence>
<accession>U6GDF2</accession>
<feature type="region of interest" description="Disordered" evidence="1">
    <location>
        <begin position="100"/>
        <end position="146"/>
    </location>
</feature>
<dbReference type="OrthoDB" id="426718at2759"/>
<dbReference type="GeneID" id="25270452"/>
<dbReference type="AlphaFoldDB" id="U6GDF2"/>
<dbReference type="VEuPathDB" id="ToxoDB:EAH_00023820"/>
<dbReference type="Pfam" id="PF01764">
    <property type="entry name" value="Lipase_3"/>
    <property type="match status" value="1"/>
</dbReference>
<dbReference type="Gene3D" id="3.40.50.1820">
    <property type="entry name" value="alpha/beta hydrolase"/>
    <property type="match status" value="1"/>
</dbReference>
<dbReference type="SUPFAM" id="SSF53474">
    <property type="entry name" value="alpha/beta-Hydrolases"/>
    <property type="match status" value="1"/>
</dbReference>
<feature type="signal peptide" evidence="2">
    <location>
        <begin position="1"/>
        <end position="27"/>
    </location>
</feature>
<dbReference type="EMBL" id="HG670642">
    <property type="protein sequence ID" value="CDI77378.1"/>
    <property type="molecule type" value="Genomic_DNA"/>
</dbReference>
<reference evidence="4" key="2">
    <citation type="submission" date="2013-10" db="EMBL/GenBank/DDBJ databases">
        <authorList>
            <person name="Aslett M."/>
        </authorList>
    </citation>
    <scope>NUCLEOTIDE SEQUENCE</scope>
    <source>
        <strain evidence="4">Houghton</strain>
    </source>
</reference>
<protein>
    <recommendedName>
        <fullName evidence="3">Fungal lipase-type domain-containing protein</fullName>
    </recommendedName>
</protein>
<dbReference type="RefSeq" id="XP_013252256.1">
    <property type="nucleotide sequence ID" value="XM_013396802.1"/>
</dbReference>
<dbReference type="Proteomes" id="UP000018050">
    <property type="component" value="Unassembled WGS sequence"/>
</dbReference>
<dbReference type="GO" id="GO:0006629">
    <property type="term" value="P:lipid metabolic process"/>
    <property type="evidence" value="ECO:0007669"/>
    <property type="project" value="InterPro"/>
</dbReference>
<dbReference type="OMA" id="YEASDIW"/>
<feature type="compositionally biased region" description="Low complexity" evidence="1">
    <location>
        <begin position="353"/>
        <end position="364"/>
    </location>
</feature>
<evidence type="ECO:0000259" key="3">
    <source>
        <dbReference type="Pfam" id="PF01764"/>
    </source>
</evidence>
<organism evidence="4 5">
    <name type="scientific">Eimeria acervulina</name>
    <name type="common">Coccidian parasite</name>
    <dbReference type="NCBI Taxonomy" id="5801"/>
    <lineage>
        <taxon>Eukaryota</taxon>
        <taxon>Sar</taxon>
        <taxon>Alveolata</taxon>
        <taxon>Apicomplexa</taxon>
        <taxon>Conoidasida</taxon>
        <taxon>Coccidia</taxon>
        <taxon>Eucoccidiorida</taxon>
        <taxon>Eimeriorina</taxon>
        <taxon>Eimeriidae</taxon>
        <taxon>Eimeria</taxon>
    </lineage>
</organism>
<evidence type="ECO:0000313" key="4">
    <source>
        <dbReference type="EMBL" id="CDI77378.1"/>
    </source>
</evidence>
<evidence type="ECO:0000256" key="2">
    <source>
        <dbReference type="SAM" id="SignalP"/>
    </source>
</evidence>
<feature type="compositionally biased region" description="Basic and acidic residues" evidence="1">
    <location>
        <begin position="100"/>
        <end position="116"/>
    </location>
</feature>
<reference evidence="4" key="1">
    <citation type="submission" date="2013-10" db="EMBL/GenBank/DDBJ databases">
        <title>Genomic analysis of the causative agents of coccidiosis in chickens.</title>
        <authorList>
            <person name="Reid A.J."/>
            <person name="Blake D."/>
            <person name="Billington K."/>
            <person name="Browne H."/>
            <person name="Dunn M."/>
            <person name="Hung S."/>
            <person name="Kawahara F."/>
            <person name="Miranda-Saavedra D."/>
            <person name="Mourier T."/>
            <person name="Nagra H."/>
            <person name="Otto T.D."/>
            <person name="Rawlings N."/>
            <person name="Sanchez A."/>
            <person name="Sanders M."/>
            <person name="Subramaniam C."/>
            <person name="Tay Y."/>
            <person name="Dear P."/>
            <person name="Doerig C."/>
            <person name="Gruber A."/>
            <person name="Parkinson J."/>
            <person name="Shirley M."/>
            <person name="Wan K.L."/>
            <person name="Berriman M."/>
            <person name="Tomley F."/>
            <person name="Pain A."/>
        </authorList>
    </citation>
    <scope>NUCLEOTIDE SEQUENCE</scope>
    <source>
        <strain evidence="4">Houghton</strain>
    </source>
</reference>
<name>U6GDF2_EIMAC</name>
<keyword evidence="2" id="KW-0732">Signal</keyword>
<feature type="chain" id="PRO_5004669707" description="Fungal lipase-type domain-containing protein" evidence="2">
    <location>
        <begin position="28"/>
        <end position="998"/>
    </location>
</feature>
<gene>
    <name evidence="4" type="ORF">EAH_00023820</name>
</gene>
<feature type="domain" description="Fungal lipase-type" evidence="3">
    <location>
        <begin position="714"/>
        <end position="854"/>
    </location>
</feature>